<dbReference type="InterPro" id="IPR023271">
    <property type="entry name" value="Aquaporin-like"/>
</dbReference>
<evidence type="ECO:0000256" key="1">
    <source>
        <dbReference type="ARBA" id="ARBA00004651"/>
    </source>
</evidence>
<evidence type="ECO:0000256" key="9">
    <source>
        <dbReference type="SAM" id="Phobius"/>
    </source>
</evidence>
<feature type="transmembrane region" description="Helical" evidence="9">
    <location>
        <begin position="38"/>
        <end position="64"/>
    </location>
</feature>
<evidence type="ECO:0000313" key="11">
    <source>
        <dbReference type="Proteomes" id="UP000003586"/>
    </source>
</evidence>
<feature type="transmembrane region" description="Helical" evidence="9">
    <location>
        <begin position="9"/>
        <end position="32"/>
    </location>
</feature>
<dbReference type="NCBIfam" id="NF003838">
    <property type="entry name" value="PRK05420.1"/>
    <property type="match status" value="1"/>
</dbReference>
<dbReference type="AlphaFoldDB" id="W0F0Y3"/>
<evidence type="ECO:0000313" key="10">
    <source>
        <dbReference type="EMBL" id="AHF15011.1"/>
    </source>
</evidence>
<dbReference type="HOGENOM" id="CLU_020019_3_2_10"/>
<accession>W0F0Y3</accession>
<name>W0F0Y3_9BACT</name>
<dbReference type="InterPro" id="IPR000425">
    <property type="entry name" value="MIP"/>
</dbReference>
<keyword evidence="7 9" id="KW-0472">Membrane</keyword>
<dbReference type="Proteomes" id="UP000003586">
    <property type="component" value="Chromosome"/>
</dbReference>
<dbReference type="STRING" id="929713.NIASO_07280"/>
<dbReference type="SUPFAM" id="SSF81338">
    <property type="entry name" value="Aquaporin-like"/>
    <property type="match status" value="1"/>
</dbReference>
<dbReference type="GO" id="GO:0015250">
    <property type="term" value="F:water channel activity"/>
    <property type="evidence" value="ECO:0007669"/>
    <property type="project" value="TreeGrafter"/>
</dbReference>
<feature type="transmembrane region" description="Helical" evidence="9">
    <location>
        <begin position="166"/>
        <end position="190"/>
    </location>
</feature>
<dbReference type="RefSeq" id="WP_008584973.1">
    <property type="nucleotide sequence ID" value="NZ_CP007035.1"/>
</dbReference>
<dbReference type="OrthoDB" id="9807293at2"/>
<dbReference type="PRINTS" id="PR00783">
    <property type="entry name" value="MINTRINSICP"/>
</dbReference>
<keyword evidence="3 8" id="KW-0813">Transport</keyword>
<dbReference type="PROSITE" id="PS51257">
    <property type="entry name" value="PROKAR_LIPOPROTEIN"/>
    <property type="match status" value="1"/>
</dbReference>
<keyword evidence="6 9" id="KW-1133">Transmembrane helix</keyword>
<evidence type="ECO:0000256" key="5">
    <source>
        <dbReference type="ARBA" id="ARBA00022692"/>
    </source>
</evidence>
<dbReference type="PANTHER" id="PTHR19139:SF199">
    <property type="entry name" value="MIP17260P"/>
    <property type="match status" value="1"/>
</dbReference>
<dbReference type="Gene3D" id="1.20.1080.10">
    <property type="entry name" value="Glycerol uptake facilitator protein"/>
    <property type="match status" value="1"/>
</dbReference>
<organism evidence="10 11">
    <name type="scientific">Niabella soli DSM 19437</name>
    <dbReference type="NCBI Taxonomy" id="929713"/>
    <lineage>
        <taxon>Bacteria</taxon>
        <taxon>Pseudomonadati</taxon>
        <taxon>Bacteroidota</taxon>
        <taxon>Chitinophagia</taxon>
        <taxon>Chitinophagales</taxon>
        <taxon>Chitinophagaceae</taxon>
        <taxon>Niabella</taxon>
    </lineage>
</organism>
<comment type="similarity">
    <text evidence="2 8">Belongs to the MIP/aquaporin (TC 1.A.8) family.</text>
</comment>
<sequence length="237" mass="24461">MKGTALSKFFAEMLGTMVLVLMGCGSAVIAGADGTTGVGLLGIAFAFGLSVVAMAYAIGHISGCHINPAISIGMVVAGRMKAGEAAYYIVAQIIGGLIGSAILYLIVSHHPGFVMKEWALGANGWGEGYLDQYETIAAFVAEVVFTFIFLLVIFGSTSTKNIHGGFAGIAIGLSLVLIHIVGIKITGVSVNPARSIAPAIFSGGKALSQVWLFIIAPPIGAALSAFVWNLLIEKKES</sequence>
<reference evidence="10 11" key="1">
    <citation type="submission" date="2013-12" db="EMBL/GenBank/DDBJ databases">
        <authorList>
            <consortium name="DOE Joint Genome Institute"/>
            <person name="Eisen J."/>
            <person name="Huntemann M."/>
            <person name="Han J."/>
            <person name="Chen A."/>
            <person name="Kyrpides N."/>
            <person name="Mavromatis K."/>
            <person name="Markowitz V."/>
            <person name="Palaniappan K."/>
            <person name="Ivanova N."/>
            <person name="Schaumberg A."/>
            <person name="Pati A."/>
            <person name="Liolios K."/>
            <person name="Nordberg H.P."/>
            <person name="Cantor M.N."/>
            <person name="Hua S.X."/>
            <person name="Woyke T."/>
        </authorList>
    </citation>
    <scope>NUCLEOTIDE SEQUENCE [LARGE SCALE GENOMIC DNA]</scope>
    <source>
        <strain evidence="11">DSM 19437</strain>
    </source>
</reference>
<feature type="transmembrane region" description="Helical" evidence="9">
    <location>
        <begin position="85"/>
        <end position="107"/>
    </location>
</feature>
<dbReference type="EMBL" id="CP007035">
    <property type="protein sequence ID" value="AHF15011.1"/>
    <property type="molecule type" value="Genomic_DNA"/>
</dbReference>
<protein>
    <submittedName>
        <fullName evidence="10">Aquaporin</fullName>
    </submittedName>
</protein>
<gene>
    <name evidence="10" type="ORF">NIASO_07280</name>
</gene>
<feature type="transmembrane region" description="Helical" evidence="9">
    <location>
        <begin position="135"/>
        <end position="154"/>
    </location>
</feature>
<evidence type="ECO:0000256" key="8">
    <source>
        <dbReference type="RuleBase" id="RU000477"/>
    </source>
</evidence>
<keyword evidence="5 8" id="KW-0812">Transmembrane</keyword>
<dbReference type="KEGG" id="nso:NIASO_07280"/>
<dbReference type="InterPro" id="IPR034294">
    <property type="entry name" value="Aquaporin_transptr"/>
</dbReference>
<feature type="transmembrane region" description="Helical" evidence="9">
    <location>
        <begin position="210"/>
        <end position="232"/>
    </location>
</feature>
<proteinExistence type="inferred from homology"/>
<dbReference type="InterPro" id="IPR022357">
    <property type="entry name" value="MIP_CS"/>
</dbReference>
<keyword evidence="11" id="KW-1185">Reference proteome</keyword>
<dbReference type="Pfam" id="PF00230">
    <property type="entry name" value="MIP"/>
    <property type="match status" value="1"/>
</dbReference>
<evidence type="ECO:0000256" key="7">
    <source>
        <dbReference type="ARBA" id="ARBA00023136"/>
    </source>
</evidence>
<dbReference type="PROSITE" id="PS00221">
    <property type="entry name" value="MIP"/>
    <property type="match status" value="1"/>
</dbReference>
<evidence type="ECO:0000256" key="4">
    <source>
        <dbReference type="ARBA" id="ARBA00022475"/>
    </source>
</evidence>
<keyword evidence="4" id="KW-1003">Cell membrane</keyword>
<dbReference type="GO" id="GO:0005886">
    <property type="term" value="C:plasma membrane"/>
    <property type="evidence" value="ECO:0007669"/>
    <property type="project" value="UniProtKB-SubCell"/>
</dbReference>
<evidence type="ECO:0000256" key="2">
    <source>
        <dbReference type="ARBA" id="ARBA00006175"/>
    </source>
</evidence>
<dbReference type="eggNOG" id="COG0580">
    <property type="taxonomic scope" value="Bacteria"/>
</dbReference>
<dbReference type="NCBIfam" id="TIGR00861">
    <property type="entry name" value="MIP"/>
    <property type="match status" value="1"/>
</dbReference>
<dbReference type="PANTHER" id="PTHR19139">
    <property type="entry name" value="AQUAPORIN TRANSPORTER"/>
    <property type="match status" value="1"/>
</dbReference>
<evidence type="ECO:0000256" key="3">
    <source>
        <dbReference type="ARBA" id="ARBA00022448"/>
    </source>
</evidence>
<evidence type="ECO:0000256" key="6">
    <source>
        <dbReference type="ARBA" id="ARBA00022989"/>
    </source>
</evidence>
<comment type="subcellular location">
    <subcellularLocation>
        <location evidence="1">Cell membrane</location>
        <topology evidence="1">Multi-pass membrane protein</topology>
    </subcellularLocation>
</comment>